<dbReference type="Pfam" id="PF04176">
    <property type="entry name" value="TIP41"/>
    <property type="match status" value="1"/>
</dbReference>
<name>A0AA40BQL0_9PEZI</name>
<keyword evidence="3" id="KW-1185">Reference proteome</keyword>
<dbReference type="Proteomes" id="UP001172155">
    <property type="component" value="Unassembled WGS sequence"/>
</dbReference>
<dbReference type="PANTHER" id="PTHR21021">
    <property type="entry name" value="GAF/PUTATIVE CYTOSKELETAL PROTEIN"/>
    <property type="match status" value="1"/>
</dbReference>
<dbReference type="InterPro" id="IPR007303">
    <property type="entry name" value="TIP41-like"/>
</dbReference>
<evidence type="ECO:0000313" key="2">
    <source>
        <dbReference type="EMBL" id="KAK0738566.1"/>
    </source>
</evidence>
<evidence type="ECO:0000256" key="1">
    <source>
        <dbReference type="ARBA" id="ARBA00006658"/>
    </source>
</evidence>
<comment type="caution">
    <text evidence="2">The sequence shown here is derived from an EMBL/GenBank/DDBJ whole genome shotgun (WGS) entry which is preliminary data.</text>
</comment>
<dbReference type="AlphaFoldDB" id="A0AA40BQL0"/>
<dbReference type="GO" id="GO:0031929">
    <property type="term" value="P:TOR signaling"/>
    <property type="evidence" value="ECO:0007669"/>
    <property type="project" value="TreeGrafter"/>
</dbReference>
<reference evidence="2" key="1">
    <citation type="submission" date="2023-06" db="EMBL/GenBank/DDBJ databases">
        <title>Genome-scale phylogeny and comparative genomics of the fungal order Sordariales.</title>
        <authorList>
            <consortium name="Lawrence Berkeley National Laboratory"/>
            <person name="Hensen N."/>
            <person name="Bonometti L."/>
            <person name="Westerberg I."/>
            <person name="Brannstrom I.O."/>
            <person name="Guillou S."/>
            <person name="Cros-Aarteil S."/>
            <person name="Calhoun S."/>
            <person name="Haridas S."/>
            <person name="Kuo A."/>
            <person name="Mondo S."/>
            <person name="Pangilinan J."/>
            <person name="Riley R."/>
            <person name="LaButti K."/>
            <person name="Andreopoulos B."/>
            <person name="Lipzen A."/>
            <person name="Chen C."/>
            <person name="Yanf M."/>
            <person name="Daum C."/>
            <person name="Ng V."/>
            <person name="Clum A."/>
            <person name="Steindorff A."/>
            <person name="Ohm R."/>
            <person name="Martin F."/>
            <person name="Silar P."/>
            <person name="Natvig D."/>
            <person name="Lalanne C."/>
            <person name="Gautier V."/>
            <person name="Ament-velasquez S.L."/>
            <person name="Kruys A."/>
            <person name="Hutchinson M.I."/>
            <person name="Powell A.J."/>
            <person name="Barry K."/>
            <person name="Miller A.N."/>
            <person name="Grigoriev I.V."/>
            <person name="Debuchy R."/>
            <person name="Gladieux P."/>
            <person name="Thoren M.H."/>
            <person name="Johannesson H."/>
        </authorList>
    </citation>
    <scope>NUCLEOTIDE SEQUENCE</scope>
    <source>
        <strain evidence="2">SMH3187-1</strain>
    </source>
</reference>
<organism evidence="2 3">
    <name type="scientific">Schizothecium vesticola</name>
    <dbReference type="NCBI Taxonomy" id="314040"/>
    <lineage>
        <taxon>Eukaryota</taxon>
        <taxon>Fungi</taxon>
        <taxon>Dikarya</taxon>
        <taxon>Ascomycota</taxon>
        <taxon>Pezizomycotina</taxon>
        <taxon>Sordariomycetes</taxon>
        <taxon>Sordariomycetidae</taxon>
        <taxon>Sordariales</taxon>
        <taxon>Schizotheciaceae</taxon>
        <taxon>Schizothecium</taxon>
    </lineage>
</organism>
<sequence length="263" mass="29071">MSSHITSPDAPFPTPLSATTTHPAPPFLITTRKLPILKSGPIDALSARLGIPIPEMIFGDNLVSITHAPTGWSLSFSAEPALALVDATGANMLRVAHATSWSSSREASGTVAEVVRAYDWSYSTSYKGTEIPVELLRRRDPILFHDEVVLYESELDDNGISLVSVKVRVMERRMLLLCRQYMRLDEVLARVRDTRVYVDFGEERVVREYTAREGGWGELKRALMMTGVPPDGIPVALRDSNQVAALIPVVETYRDSVCFKKAA</sequence>
<dbReference type="PANTHER" id="PTHR21021:SF16">
    <property type="entry name" value="TIP41-LIKE PROTEIN"/>
    <property type="match status" value="1"/>
</dbReference>
<accession>A0AA40BQL0</accession>
<proteinExistence type="inferred from homology"/>
<protein>
    <submittedName>
        <fullName evidence="2">Type 2A phosphatase activator TIP41</fullName>
    </submittedName>
</protein>
<dbReference type="InterPro" id="IPR051330">
    <property type="entry name" value="Phosphatase_reg/MetRdx"/>
</dbReference>
<evidence type="ECO:0000313" key="3">
    <source>
        <dbReference type="Proteomes" id="UP001172155"/>
    </source>
</evidence>
<gene>
    <name evidence="2" type="ORF">B0T18DRAFT_483418</name>
</gene>
<comment type="similarity">
    <text evidence="1">Belongs to the TIP41 family.</text>
</comment>
<dbReference type="EMBL" id="JAUKUD010000007">
    <property type="protein sequence ID" value="KAK0738566.1"/>
    <property type="molecule type" value="Genomic_DNA"/>
</dbReference>
<dbReference type="GO" id="GO:0005829">
    <property type="term" value="C:cytosol"/>
    <property type="evidence" value="ECO:0007669"/>
    <property type="project" value="TreeGrafter"/>
</dbReference>